<feature type="compositionally biased region" description="Acidic residues" evidence="1">
    <location>
        <begin position="503"/>
        <end position="521"/>
    </location>
</feature>
<dbReference type="InterPro" id="IPR019169">
    <property type="entry name" value="Transmembrane_26"/>
</dbReference>
<dbReference type="PANTHER" id="PTHR22168:SF7">
    <property type="entry name" value="TRANSMEMBRANE PROTEIN 26-LIKE"/>
    <property type="match status" value="1"/>
</dbReference>
<sequence length="574" mass="65994">MKDALLALGARAMFLAHGLLAVWKCQHRYKTTFMFILLAPVLTLFGEALFTIAIRGGQEYRFISPCIALYLGSVVPAIWFLELKSYEERLERHVCQDTRAWLKLSNATSNAGCEFRFADEVRQDFSKNIKVDEYVENLEERRNNPTYPRNFSDASLMMNKEKMTEYVERLVDLDCEGIQDPLVEISDDGTTLWKQDGECIPLPDEKSLKGVFQWDKNVLERACMLQYQCEYNTSDNCYEKNEEEKKRMKQARLEESGKGIEVGGEVNLEGGAKAAEDTANEISESLNTWIDRNIPIFNSDDAWINILHQLILFIIIIGRWMLPKAKGVTRDQLSQILLIFIGVGADILEFVTETIKEMEVRCELNVILIMLGFWSWSLVQFILVVTGTTKARTKMTEIYGSQGGSPVMVIEEEVEMTAWESFWSNPEVWSILTTVVLQDGPFLSMRMYIIFGRNVIHPTILFFTIKNGLVLMLETYRYSSLISKAFLYYLPPSLAVIATTKDEGEEGEEEGEEDFLEDDDMPLQKPPRKSKKSEINTVDEKVEKSEKKKKKKKFKIICSDYVNIKDFLLNNNIF</sequence>
<organism evidence="3">
    <name type="scientific">Oikopleura dioica</name>
    <name type="common">Tunicate</name>
    <dbReference type="NCBI Taxonomy" id="34765"/>
    <lineage>
        <taxon>Eukaryota</taxon>
        <taxon>Metazoa</taxon>
        <taxon>Chordata</taxon>
        <taxon>Tunicata</taxon>
        <taxon>Appendicularia</taxon>
        <taxon>Copelata</taxon>
        <taxon>Oikopleuridae</taxon>
        <taxon>Oikopleura</taxon>
    </lineage>
</organism>
<dbReference type="PANTHER" id="PTHR22168">
    <property type="entry name" value="TMEM26 PROTEIN"/>
    <property type="match status" value="1"/>
</dbReference>
<dbReference type="EMBL" id="FN653018">
    <property type="protein sequence ID" value="CBY22275.1"/>
    <property type="molecule type" value="Genomic_DNA"/>
</dbReference>
<feature type="transmembrane region" description="Helical" evidence="2">
    <location>
        <begin position="334"/>
        <end position="352"/>
    </location>
</feature>
<evidence type="ECO:0008006" key="5">
    <source>
        <dbReference type="Google" id="ProtNLM"/>
    </source>
</evidence>
<dbReference type="Proteomes" id="UP000001307">
    <property type="component" value="Unassembled WGS sequence"/>
</dbReference>
<dbReference type="AlphaFoldDB" id="E4WY31"/>
<reference evidence="3" key="1">
    <citation type="journal article" date="2010" name="Science">
        <title>Plasticity of animal genome architecture unmasked by rapid evolution of a pelagic tunicate.</title>
        <authorList>
            <person name="Denoeud F."/>
            <person name="Henriet S."/>
            <person name="Mungpakdee S."/>
            <person name="Aury J.M."/>
            <person name="Da Silva C."/>
            <person name="Brinkmann H."/>
            <person name="Mikhaleva J."/>
            <person name="Olsen L.C."/>
            <person name="Jubin C."/>
            <person name="Canestro C."/>
            <person name="Bouquet J.M."/>
            <person name="Danks G."/>
            <person name="Poulain J."/>
            <person name="Campsteijn C."/>
            <person name="Adamski M."/>
            <person name="Cross I."/>
            <person name="Yadetie F."/>
            <person name="Muffato M."/>
            <person name="Louis A."/>
            <person name="Butcher S."/>
            <person name="Tsagkogeorga G."/>
            <person name="Konrad A."/>
            <person name="Singh S."/>
            <person name="Jensen M.F."/>
            <person name="Cong E.H."/>
            <person name="Eikeseth-Otteraa H."/>
            <person name="Noel B."/>
            <person name="Anthouard V."/>
            <person name="Porcel B.M."/>
            <person name="Kachouri-Lafond R."/>
            <person name="Nishino A."/>
            <person name="Ugolini M."/>
            <person name="Chourrout P."/>
            <person name="Nishida H."/>
            <person name="Aasland R."/>
            <person name="Huzurbazar S."/>
            <person name="Westhof E."/>
            <person name="Delsuc F."/>
            <person name="Lehrach H."/>
            <person name="Reinhardt R."/>
            <person name="Weissenbach J."/>
            <person name="Roy S.W."/>
            <person name="Artiguenave F."/>
            <person name="Postlethwait J.H."/>
            <person name="Manak J.R."/>
            <person name="Thompson E.M."/>
            <person name="Jaillon O."/>
            <person name="Du Pasquier L."/>
            <person name="Boudinot P."/>
            <person name="Liberles D.A."/>
            <person name="Volff J.N."/>
            <person name="Philippe H."/>
            <person name="Lenhard B."/>
            <person name="Roest Crollius H."/>
            <person name="Wincker P."/>
            <person name="Chourrout D."/>
        </authorList>
    </citation>
    <scope>NUCLEOTIDE SEQUENCE [LARGE SCALE GENOMIC DNA]</scope>
</reference>
<keyword evidence="2" id="KW-1133">Transmembrane helix</keyword>
<feature type="transmembrane region" description="Helical" evidence="2">
    <location>
        <begin position="364"/>
        <end position="385"/>
    </location>
</feature>
<name>E4WY31_OIKDI</name>
<dbReference type="OrthoDB" id="10042902at2759"/>
<evidence type="ECO:0000313" key="4">
    <source>
        <dbReference type="Proteomes" id="UP000001307"/>
    </source>
</evidence>
<evidence type="ECO:0000256" key="1">
    <source>
        <dbReference type="SAM" id="MobiDB-lite"/>
    </source>
</evidence>
<proteinExistence type="predicted"/>
<feature type="compositionally biased region" description="Basic and acidic residues" evidence="1">
    <location>
        <begin position="532"/>
        <end position="546"/>
    </location>
</feature>
<feature type="transmembrane region" description="Helical" evidence="2">
    <location>
        <begin position="302"/>
        <end position="322"/>
    </location>
</feature>
<evidence type="ECO:0000256" key="2">
    <source>
        <dbReference type="SAM" id="Phobius"/>
    </source>
</evidence>
<evidence type="ECO:0000313" key="3">
    <source>
        <dbReference type="EMBL" id="CBY22275.1"/>
    </source>
</evidence>
<dbReference type="Pfam" id="PF09772">
    <property type="entry name" value="Tmem26"/>
    <property type="match status" value="2"/>
</dbReference>
<dbReference type="InParanoid" id="E4WY31"/>
<keyword evidence="2" id="KW-0812">Transmembrane</keyword>
<feature type="transmembrane region" description="Helical" evidence="2">
    <location>
        <begin position="31"/>
        <end position="50"/>
    </location>
</feature>
<keyword evidence="2" id="KW-0472">Membrane</keyword>
<accession>E4WY31</accession>
<gene>
    <name evidence="3" type="ORF">GSOID_T00011830001</name>
</gene>
<protein>
    <recommendedName>
        <fullName evidence="5">Transmembrane protein 26</fullName>
    </recommendedName>
</protein>
<feature type="transmembrane region" description="Helical" evidence="2">
    <location>
        <begin position="62"/>
        <end position="81"/>
    </location>
</feature>
<feature type="region of interest" description="Disordered" evidence="1">
    <location>
        <begin position="501"/>
        <end position="552"/>
    </location>
</feature>
<keyword evidence="4" id="KW-1185">Reference proteome</keyword>